<evidence type="ECO:0000259" key="4">
    <source>
        <dbReference type="PROSITE" id="PS50995"/>
    </source>
</evidence>
<dbReference type="AlphaFoldDB" id="A0A212M0F9"/>
<dbReference type="PROSITE" id="PS50995">
    <property type="entry name" value="HTH_MARR_2"/>
    <property type="match status" value="1"/>
</dbReference>
<evidence type="ECO:0000256" key="3">
    <source>
        <dbReference type="ARBA" id="ARBA00023163"/>
    </source>
</evidence>
<dbReference type="GO" id="GO:0003677">
    <property type="term" value="F:DNA binding"/>
    <property type="evidence" value="ECO:0007669"/>
    <property type="project" value="UniProtKB-KW"/>
</dbReference>
<organism evidence="5">
    <name type="scientific">uncultured Sporomusa sp</name>
    <dbReference type="NCBI Taxonomy" id="307249"/>
    <lineage>
        <taxon>Bacteria</taxon>
        <taxon>Bacillati</taxon>
        <taxon>Bacillota</taxon>
        <taxon>Negativicutes</taxon>
        <taxon>Selenomonadales</taxon>
        <taxon>Sporomusaceae</taxon>
        <taxon>Sporomusa</taxon>
        <taxon>environmental samples</taxon>
    </lineage>
</organism>
<dbReference type="PANTHER" id="PTHR35790:SF4">
    <property type="entry name" value="HTH-TYPE TRANSCRIPTIONAL REGULATOR PCHR"/>
    <property type="match status" value="1"/>
</dbReference>
<feature type="domain" description="HTH marR-type" evidence="4">
    <location>
        <begin position="24"/>
        <end position="158"/>
    </location>
</feature>
<dbReference type="Gene3D" id="1.10.10.10">
    <property type="entry name" value="Winged helix-like DNA-binding domain superfamily/Winged helix DNA-binding domain"/>
    <property type="match status" value="1"/>
</dbReference>
<proteinExistence type="predicted"/>
<sequence>MQAVYKNRNGIYNRAMKKTSYAIMSDFMHLFETVANGRVNRLDLGNDMVFYRGEIHIIKVIGDQPGIFISEIARFFHVTRAVVSKSVLKLERNGYVRKEKDLNDKKRIQLYLTERGQAAFQAHERFHQEFDGQIYQYLDSLKEEELAVISLFLKKAQQMNERYF</sequence>
<dbReference type="InterPro" id="IPR036388">
    <property type="entry name" value="WH-like_DNA-bd_sf"/>
</dbReference>
<dbReference type="GO" id="GO:0003700">
    <property type="term" value="F:DNA-binding transcription factor activity"/>
    <property type="evidence" value="ECO:0007669"/>
    <property type="project" value="InterPro"/>
</dbReference>
<dbReference type="EMBL" id="FMJE01000007">
    <property type="protein sequence ID" value="SCM83220.1"/>
    <property type="molecule type" value="Genomic_DNA"/>
</dbReference>
<keyword evidence="2" id="KW-0238">DNA-binding</keyword>
<dbReference type="PANTHER" id="PTHR35790">
    <property type="entry name" value="HTH-TYPE TRANSCRIPTIONAL REGULATOR PCHR"/>
    <property type="match status" value="1"/>
</dbReference>
<dbReference type="Pfam" id="PF01047">
    <property type="entry name" value="MarR"/>
    <property type="match status" value="1"/>
</dbReference>
<dbReference type="InterPro" id="IPR036390">
    <property type="entry name" value="WH_DNA-bd_sf"/>
</dbReference>
<keyword evidence="1" id="KW-0805">Transcription regulation</keyword>
<dbReference type="InterPro" id="IPR000835">
    <property type="entry name" value="HTH_MarR-typ"/>
</dbReference>
<protein>
    <submittedName>
        <fullName evidence="5">Regulatory protein MarR</fullName>
    </submittedName>
</protein>
<dbReference type="InterPro" id="IPR052067">
    <property type="entry name" value="Metal_resp_HTH_trans_reg"/>
</dbReference>
<gene>
    <name evidence="5" type="ORF">KL86SPO_70078</name>
</gene>
<dbReference type="SMART" id="SM00347">
    <property type="entry name" value="HTH_MARR"/>
    <property type="match status" value="1"/>
</dbReference>
<evidence type="ECO:0000256" key="1">
    <source>
        <dbReference type="ARBA" id="ARBA00023015"/>
    </source>
</evidence>
<dbReference type="InterPro" id="IPR023187">
    <property type="entry name" value="Tscrpt_reg_MarR-type_CS"/>
</dbReference>
<keyword evidence="3" id="KW-0804">Transcription</keyword>
<dbReference type="PROSITE" id="PS01117">
    <property type="entry name" value="HTH_MARR_1"/>
    <property type="match status" value="1"/>
</dbReference>
<accession>A0A212M0F9</accession>
<dbReference type="SUPFAM" id="SSF46785">
    <property type="entry name" value="Winged helix' DNA-binding domain"/>
    <property type="match status" value="1"/>
</dbReference>
<evidence type="ECO:0000256" key="2">
    <source>
        <dbReference type="ARBA" id="ARBA00023125"/>
    </source>
</evidence>
<reference evidence="5" key="1">
    <citation type="submission" date="2016-08" db="EMBL/GenBank/DDBJ databases">
        <authorList>
            <person name="Seilhamer J.J."/>
        </authorList>
    </citation>
    <scope>NUCLEOTIDE SEQUENCE</scope>
    <source>
        <strain evidence="5">86</strain>
    </source>
</reference>
<evidence type="ECO:0000313" key="5">
    <source>
        <dbReference type="EMBL" id="SCM83220.1"/>
    </source>
</evidence>
<name>A0A212M0F9_9FIRM</name>